<dbReference type="RefSeq" id="WP_131617574.1">
    <property type="nucleotide sequence ID" value="NZ_CP036532.1"/>
</dbReference>
<dbReference type="GO" id="GO:0005829">
    <property type="term" value="C:cytosol"/>
    <property type="evidence" value="ECO:0007669"/>
    <property type="project" value="TreeGrafter"/>
</dbReference>
<proteinExistence type="predicted"/>
<protein>
    <submittedName>
        <fullName evidence="4">DAK2 domain-containing protein</fullName>
    </submittedName>
</protein>
<dbReference type="KEGG" id="rpod:E0E05_15820"/>
<dbReference type="AlphaFoldDB" id="A0A4P6V351"/>
<keyword evidence="2" id="KW-0418">Kinase</keyword>
<dbReference type="InterPro" id="IPR036117">
    <property type="entry name" value="DhaL_dom_sf"/>
</dbReference>
<dbReference type="SMART" id="SM01120">
    <property type="entry name" value="Dak2"/>
    <property type="match status" value="1"/>
</dbReference>
<evidence type="ECO:0000256" key="2">
    <source>
        <dbReference type="ARBA" id="ARBA00022777"/>
    </source>
</evidence>
<dbReference type="InterPro" id="IPR004007">
    <property type="entry name" value="DhaL_dom"/>
</dbReference>
<dbReference type="GO" id="GO:0019563">
    <property type="term" value="P:glycerol catabolic process"/>
    <property type="evidence" value="ECO:0007669"/>
    <property type="project" value="TreeGrafter"/>
</dbReference>
<dbReference type="GO" id="GO:0004371">
    <property type="term" value="F:glycerone kinase activity"/>
    <property type="evidence" value="ECO:0007669"/>
    <property type="project" value="InterPro"/>
</dbReference>
<dbReference type="OrthoDB" id="9800291at2"/>
<dbReference type="PROSITE" id="PS51480">
    <property type="entry name" value="DHAL"/>
    <property type="match status" value="1"/>
</dbReference>
<dbReference type="GeneID" id="90768774"/>
<keyword evidence="1" id="KW-0808">Transferase</keyword>
<dbReference type="Proteomes" id="UP000293719">
    <property type="component" value="Chromosome"/>
</dbReference>
<dbReference type="SUPFAM" id="SSF101473">
    <property type="entry name" value="DhaL-like"/>
    <property type="match status" value="1"/>
</dbReference>
<sequence>MPVLDGVAMTISAADLADFIERLDTASARHEQALNAADARLGDGDTGSMLKRILAAMVAADARQSDDLPGAARRLAQATMKETGSSLGTLVATALMTLARQAGSRGGALAADDMADVTAAMADAVAERGKASAGDKTVLDSLRAVAEALRTGPATEATAARAARAALEDFRGRPCRIGRARMFPERSTDADDPGMLAAALLLDDVETIDAQ</sequence>
<evidence type="ECO:0000313" key="4">
    <source>
        <dbReference type="EMBL" id="QBK31927.1"/>
    </source>
</evidence>
<gene>
    <name evidence="4" type="ORF">E0E05_15820</name>
</gene>
<dbReference type="PANTHER" id="PTHR28629">
    <property type="entry name" value="TRIOKINASE/FMN CYCLASE"/>
    <property type="match status" value="1"/>
</dbReference>
<feature type="domain" description="DhaL" evidence="3">
    <location>
        <begin position="14"/>
        <end position="207"/>
    </location>
</feature>
<keyword evidence="5" id="KW-1185">Reference proteome</keyword>
<evidence type="ECO:0000313" key="5">
    <source>
        <dbReference type="Proteomes" id="UP000293719"/>
    </source>
</evidence>
<dbReference type="Gene3D" id="1.25.40.340">
    <property type="match status" value="1"/>
</dbReference>
<dbReference type="Pfam" id="PF02734">
    <property type="entry name" value="Dak2"/>
    <property type="match status" value="1"/>
</dbReference>
<evidence type="ECO:0000259" key="3">
    <source>
        <dbReference type="PROSITE" id="PS51480"/>
    </source>
</evidence>
<dbReference type="InterPro" id="IPR050861">
    <property type="entry name" value="Dihydroxyacetone_Kinase"/>
</dbReference>
<dbReference type="PANTHER" id="PTHR28629:SF4">
    <property type="entry name" value="TRIOKINASE_FMN CYCLASE"/>
    <property type="match status" value="1"/>
</dbReference>
<accession>A0A4P6V351</accession>
<reference evidence="4 5" key="1">
    <citation type="journal article" date="2017" name="Int. J. Syst. Evol. Microbiol.">
        <title>Roseitalea porphyridii gen. nov., sp. nov., isolated from a red alga, and reclassification of Hoeflea suaedae Chung et al. 2013 as Pseudohoeflea suaedae gen. nov., comb. nov.</title>
        <authorList>
            <person name="Hyeon J.W."/>
            <person name="Jeong S.E."/>
            <person name="Baek K."/>
            <person name="Jeon C.O."/>
        </authorList>
    </citation>
    <scope>NUCLEOTIDE SEQUENCE [LARGE SCALE GENOMIC DNA]</scope>
    <source>
        <strain evidence="4 5">MA7-20</strain>
    </source>
</reference>
<name>A0A4P6V351_9HYPH</name>
<dbReference type="EMBL" id="CP036532">
    <property type="protein sequence ID" value="QBK31927.1"/>
    <property type="molecule type" value="Genomic_DNA"/>
</dbReference>
<organism evidence="4 5">
    <name type="scientific">Roseitalea porphyridii</name>
    <dbReference type="NCBI Taxonomy" id="1852022"/>
    <lineage>
        <taxon>Bacteria</taxon>
        <taxon>Pseudomonadati</taxon>
        <taxon>Pseudomonadota</taxon>
        <taxon>Alphaproteobacteria</taxon>
        <taxon>Hyphomicrobiales</taxon>
        <taxon>Ahrensiaceae</taxon>
        <taxon>Roseitalea</taxon>
    </lineage>
</organism>
<evidence type="ECO:0000256" key="1">
    <source>
        <dbReference type="ARBA" id="ARBA00022679"/>
    </source>
</evidence>